<dbReference type="PANTHER" id="PTHR35610">
    <property type="entry name" value="3-ISOPROPYLMALATE DEHYDRATASE-RELATED"/>
    <property type="match status" value="1"/>
</dbReference>
<evidence type="ECO:0000313" key="3">
    <source>
        <dbReference type="Proteomes" id="UP000608662"/>
    </source>
</evidence>
<feature type="region of interest" description="Disordered" evidence="1">
    <location>
        <begin position="224"/>
        <end position="245"/>
    </location>
</feature>
<dbReference type="RefSeq" id="WP_170094852.1">
    <property type="nucleotide sequence ID" value="NZ_WOYG01000001.1"/>
</dbReference>
<dbReference type="AlphaFoldDB" id="A0A847UFY1"/>
<comment type="caution">
    <text evidence="2">The sequence shown here is derived from an EMBL/GenBank/DDBJ whole genome shotgun (WGS) entry which is preliminary data.</text>
</comment>
<organism evidence="2 3">
    <name type="scientific">Halomicrobium mukohataei</name>
    <dbReference type="NCBI Taxonomy" id="57705"/>
    <lineage>
        <taxon>Archaea</taxon>
        <taxon>Methanobacteriati</taxon>
        <taxon>Methanobacteriota</taxon>
        <taxon>Stenosarchaea group</taxon>
        <taxon>Halobacteria</taxon>
        <taxon>Halobacteriales</taxon>
        <taxon>Haloarculaceae</taxon>
        <taxon>Halomicrobium</taxon>
    </lineage>
</organism>
<dbReference type="OrthoDB" id="35908at2157"/>
<sequence>MAHIAVHRDDLELESPTLVEGLPGVGLVGKIAADHLVETFEMTEYASIHCDGLPEIAVYRQGDQQLKPPVRLYADAERELLVLQSDAPVSPSTADEFATCLTGWLADNDVTPIYLSGMPAKREGTASMYGVGTGDGKTLLSGADIGAPTIDGAVTGPTGALLHVAQRQGLDSVGLVVEADKQFPDPAAARVVLQDGVQPLAGIDIDTEVLVEHAEEISEAKADLAAQMQQANDESTSAKPLGMFQ</sequence>
<dbReference type="InterPro" id="IPR038389">
    <property type="entry name" value="PSMG2_sf"/>
</dbReference>
<gene>
    <name evidence="2" type="ORF">GOC74_14550</name>
</gene>
<feature type="compositionally biased region" description="Polar residues" evidence="1">
    <location>
        <begin position="227"/>
        <end position="238"/>
    </location>
</feature>
<proteinExistence type="predicted"/>
<dbReference type="InterPro" id="IPR019151">
    <property type="entry name" value="Proteasome_assmbl_chaperone_2"/>
</dbReference>
<dbReference type="Pfam" id="PF09754">
    <property type="entry name" value="PAC2"/>
    <property type="match status" value="1"/>
</dbReference>
<dbReference type="Gene3D" id="3.40.50.10900">
    <property type="entry name" value="PAC-like subunit"/>
    <property type="match status" value="1"/>
</dbReference>
<dbReference type="GeneID" id="94360993"/>
<protein>
    <submittedName>
        <fullName evidence="2">Proteasome assembly chaperone family protein</fullName>
    </submittedName>
</protein>
<dbReference type="SUPFAM" id="SSF159659">
    <property type="entry name" value="Cgl1923-like"/>
    <property type="match status" value="1"/>
</dbReference>
<dbReference type="PANTHER" id="PTHR35610:SF8">
    <property type="entry name" value="3-ISOPROPYLMALATE DEHYDRATASE"/>
    <property type="match status" value="1"/>
</dbReference>
<accession>A0A847UFY1</accession>
<dbReference type="EMBL" id="WOYG01000001">
    <property type="protein sequence ID" value="NLV11147.1"/>
    <property type="molecule type" value="Genomic_DNA"/>
</dbReference>
<dbReference type="Proteomes" id="UP000608662">
    <property type="component" value="Unassembled WGS sequence"/>
</dbReference>
<dbReference type="GO" id="GO:0000502">
    <property type="term" value="C:proteasome complex"/>
    <property type="evidence" value="ECO:0007669"/>
    <property type="project" value="UniProtKB-KW"/>
</dbReference>
<name>A0A847UFY1_9EURY</name>
<reference evidence="2" key="1">
    <citation type="submission" date="2019-12" db="EMBL/GenBank/DDBJ databases">
        <title>Whole-genome sequence of Halomicrobium mukohataei pws1.</title>
        <authorList>
            <person name="Verma D.K."/>
            <person name="Gopal K."/>
            <person name="Prasad E.S."/>
        </authorList>
    </citation>
    <scope>NUCLEOTIDE SEQUENCE</scope>
    <source>
        <strain evidence="2">Pws1</strain>
    </source>
</reference>
<evidence type="ECO:0000256" key="1">
    <source>
        <dbReference type="SAM" id="MobiDB-lite"/>
    </source>
</evidence>
<keyword evidence="2" id="KW-0647">Proteasome</keyword>
<evidence type="ECO:0000313" key="2">
    <source>
        <dbReference type="EMBL" id="NLV11147.1"/>
    </source>
</evidence>